<evidence type="ECO:0000256" key="3">
    <source>
        <dbReference type="ARBA" id="ARBA00022989"/>
    </source>
</evidence>
<evidence type="ECO:0000259" key="6">
    <source>
        <dbReference type="Pfam" id="PF01490"/>
    </source>
</evidence>
<feature type="transmembrane region" description="Helical" evidence="5">
    <location>
        <begin position="139"/>
        <end position="160"/>
    </location>
</feature>
<dbReference type="OrthoDB" id="28208at2759"/>
<feature type="transmembrane region" description="Helical" evidence="5">
    <location>
        <begin position="53"/>
        <end position="75"/>
    </location>
</feature>
<comment type="subcellular location">
    <subcellularLocation>
        <location evidence="1">Membrane</location>
        <topology evidence="1">Multi-pass membrane protein</topology>
    </subcellularLocation>
</comment>
<dbReference type="EMBL" id="FN653519">
    <property type="protein sequence ID" value="CBY15444.1"/>
    <property type="molecule type" value="Genomic_DNA"/>
</dbReference>
<dbReference type="InterPro" id="IPR013057">
    <property type="entry name" value="AA_transpt_TM"/>
</dbReference>
<feature type="transmembrane region" description="Helical" evidence="5">
    <location>
        <begin position="166"/>
        <end position="190"/>
    </location>
</feature>
<evidence type="ECO:0000256" key="2">
    <source>
        <dbReference type="ARBA" id="ARBA00022692"/>
    </source>
</evidence>
<dbReference type="EMBL" id="FN654401">
    <property type="protein sequence ID" value="CBY33179.1"/>
    <property type="molecule type" value="Genomic_DNA"/>
</dbReference>
<sequence>MKQQVCSANLVHFTDTSVYSMPTMTFSFVCHTAILPIYAELKSQSAGQMKKVAATSLASCFSLYFLASLFGYSTFYNYVQSELLMTYNHTDPSNVLTLIVRACVIIGVILTLPIVHFPARRAVIFLVRPNKDAVTDFSWIWHIAVMLGLIGTCFFLVVVVPDIRDIFGLVGATSSSMLVFILPSLFYVKLAEGTWRDNKRKLSATIFLVFGICFSILTLAIIFYKKFA</sequence>
<dbReference type="PANTHER" id="PTHR22950">
    <property type="entry name" value="AMINO ACID TRANSPORTER"/>
    <property type="match status" value="1"/>
</dbReference>
<organism evidence="7 9">
    <name type="scientific">Oikopleura dioica</name>
    <name type="common">Tunicate</name>
    <dbReference type="NCBI Taxonomy" id="34765"/>
    <lineage>
        <taxon>Eukaryota</taxon>
        <taxon>Metazoa</taxon>
        <taxon>Chordata</taxon>
        <taxon>Tunicata</taxon>
        <taxon>Appendicularia</taxon>
        <taxon>Copelata</taxon>
        <taxon>Oikopleuridae</taxon>
        <taxon>Oikopleura</taxon>
    </lineage>
</organism>
<feature type="transmembrane region" description="Helical" evidence="5">
    <location>
        <begin position="95"/>
        <end position="118"/>
    </location>
</feature>
<keyword evidence="9" id="KW-1185">Reference proteome</keyword>
<feature type="domain" description="Amino acid transporter transmembrane" evidence="6">
    <location>
        <begin position="15"/>
        <end position="224"/>
    </location>
</feature>
<keyword evidence="4 5" id="KW-0472">Membrane</keyword>
<name>E4Y0N6_OIKDI</name>
<proteinExistence type="predicted"/>
<dbReference type="GO" id="GO:0015186">
    <property type="term" value="F:L-glutamine transmembrane transporter activity"/>
    <property type="evidence" value="ECO:0007669"/>
    <property type="project" value="TreeGrafter"/>
</dbReference>
<dbReference type="Proteomes" id="UP000001307">
    <property type="component" value="Unassembled WGS sequence"/>
</dbReference>
<keyword evidence="3 5" id="KW-1133">Transmembrane helix</keyword>
<keyword evidence="2 5" id="KW-0812">Transmembrane</keyword>
<dbReference type="AlphaFoldDB" id="E4Y0N6"/>
<feature type="transmembrane region" description="Helical" evidence="5">
    <location>
        <begin position="19"/>
        <end position="41"/>
    </location>
</feature>
<evidence type="ECO:0000256" key="4">
    <source>
        <dbReference type="ARBA" id="ARBA00023136"/>
    </source>
</evidence>
<evidence type="ECO:0000256" key="1">
    <source>
        <dbReference type="ARBA" id="ARBA00004141"/>
    </source>
</evidence>
<evidence type="ECO:0000256" key="5">
    <source>
        <dbReference type="SAM" id="Phobius"/>
    </source>
</evidence>
<dbReference type="PANTHER" id="PTHR22950:SF702">
    <property type="entry name" value="AMINO ACID TRANSPORTER PROTEIN"/>
    <property type="match status" value="1"/>
</dbReference>
<gene>
    <name evidence="7" type="ORF">GSOID_T00013718001</name>
    <name evidence="8" type="ORF">GSOID_T00021078001</name>
</gene>
<dbReference type="Pfam" id="PF01490">
    <property type="entry name" value="Aa_trans"/>
    <property type="match status" value="1"/>
</dbReference>
<evidence type="ECO:0000313" key="9">
    <source>
        <dbReference type="Proteomes" id="UP000001307"/>
    </source>
</evidence>
<reference evidence="7 9" key="1">
    <citation type="journal article" date="2010" name="Science">
        <title>Plasticity of animal genome architecture unmasked by rapid evolution of a pelagic tunicate.</title>
        <authorList>
            <person name="Denoeud F."/>
            <person name="Henriet S."/>
            <person name="Mungpakdee S."/>
            <person name="Aury J.M."/>
            <person name="Da Silva C."/>
            <person name="Brinkmann H."/>
            <person name="Mikhaleva J."/>
            <person name="Olsen L.C."/>
            <person name="Jubin C."/>
            <person name="Canestro C."/>
            <person name="Bouquet J.M."/>
            <person name="Danks G."/>
            <person name="Poulain J."/>
            <person name="Campsteijn C."/>
            <person name="Adamski M."/>
            <person name="Cross I."/>
            <person name="Yadetie F."/>
            <person name="Muffato M."/>
            <person name="Louis A."/>
            <person name="Butcher S."/>
            <person name="Tsagkogeorga G."/>
            <person name="Konrad A."/>
            <person name="Singh S."/>
            <person name="Jensen M.F."/>
            <person name="Cong E.H."/>
            <person name="Eikeseth-Otteraa H."/>
            <person name="Noel B."/>
            <person name="Anthouard V."/>
            <person name="Porcel B.M."/>
            <person name="Kachouri-Lafond R."/>
            <person name="Nishino A."/>
            <person name="Ugolini M."/>
            <person name="Chourrout P."/>
            <person name="Nishida H."/>
            <person name="Aasland R."/>
            <person name="Huzurbazar S."/>
            <person name="Westhof E."/>
            <person name="Delsuc F."/>
            <person name="Lehrach H."/>
            <person name="Reinhardt R."/>
            <person name="Weissenbach J."/>
            <person name="Roy S.W."/>
            <person name="Artiguenave F."/>
            <person name="Postlethwait J.H."/>
            <person name="Manak J.R."/>
            <person name="Thompson E.M."/>
            <person name="Jaillon O."/>
            <person name="Du Pasquier L."/>
            <person name="Boudinot P."/>
            <person name="Liberles D.A."/>
            <person name="Volff J.N."/>
            <person name="Philippe H."/>
            <person name="Lenhard B."/>
            <person name="Roest Crollius H."/>
            <person name="Wincker P."/>
            <person name="Chourrout D."/>
        </authorList>
    </citation>
    <scope>NUCLEOTIDE SEQUENCE [LARGE SCALE GENOMIC DNA]</scope>
</reference>
<accession>E4Y0N6</accession>
<feature type="transmembrane region" description="Helical" evidence="5">
    <location>
        <begin position="202"/>
        <end position="224"/>
    </location>
</feature>
<evidence type="ECO:0000313" key="8">
    <source>
        <dbReference type="EMBL" id="CBY33179.1"/>
    </source>
</evidence>
<protein>
    <recommendedName>
        <fullName evidence="6">Amino acid transporter transmembrane domain-containing protein</fullName>
    </recommendedName>
</protein>
<dbReference type="GO" id="GO:0005886">
    <property type="term" value="C:plasma membrane"/>
    <property type="evidence" value="ECO:0007669"/>
    <property type="project" value="TreeGrafter"/>
</dbReference>
<dbReference type="Proteomes" id="UP000011014">
    <property type="component" value="Unassembled WGS sequence"/>
</dbReference>
<evidence type="ECO:0000313" key="7">
    <source>
        <dbReference type="EMBL" id="CBY15444.1"/>
    </source>
</evidence>